<sequence>LPAASGIHTSVQRFASGIVTAAAQHLTLGEEQLPSAKKKHPAESRRRNAKMSTTIAEKRRISSILKTPTPQSQKSPIVRNKVHFAVLSIESALQDVLENNRLALYDELLQKLKDEDLNESQFQEMFVEAKRCVPLLKTHFTMLVDNLLSIRWLDRSEESIEAYKEFVIELSIVQKNFCTMAVTKLLKLFIPSDASKEFTDKLGLPTEEQQQRMASVHDLILRLKNVIPMIFDVVLTQLRKGFPYHKKPTYEVIGYLYNILHITKYASMYCDELMEIVFFQLLQIDVHVPRSEIEDAEYPDEEMLFEMNVAGDEENGEESETMRHPVAETLDCFMDLMFNYIEGTVKEDGQGDRLFKIMLTQFETHILPTHNTDHIQFIMFYFCSFKLSYAEHFITSLWKNVSNPNMPPLVRQASVGYVASMLARGKFVPLSYLKSMLHEMSHWAHNYIQRCDSMQYNQSLKAHLVFYSVCQAIFYVVAFRSRHLTSDAKNLAFLQTLHLSSIVTCQLNPLRVCLPTVATAFAGITRAYQLAYCHTILERNARRKLATVYKNHTQLPEDCLDTFFPFDPYMLKKSGKRIEPLYLQYQAHEVEDDTGDAVAVGGKGRKRYESISEDVDDFIPETKRHKNQTGHAIDMNSEFTFSYGVSPGFHS</sequence>
<dbReference type="GO" id="GO:0005634">
    <property type="term" value="C:nucleus"/>
    <property type="evidence" value="ECO:0007669"/>
    <property type="project" value="TreeGrafter"/>
</dbReference>
<dbReference type="VEuPathDB" id="VectorBase:AATE001613"/>
<protein>
    <submittedName>
        <fullName evidence="2">Uncharacterized protein</fullName>
    </submittedName>
</protein>
<comment type="similarity">
    <text evidence="1">Belongs to the RRN3 family.</text>
</comment>
<accession>A0A182ILW1</accession>
<dbReference type="InterPro" id="IPR007991">
    <property type="entry name" value="RNA_pol_I_trans_ini_fac_RRN3"/>
</dbReference>
<reference evidence="2" key="1">
    <citation type="submission" date="2022-08" db="UniProtKB">
        <authorList>
            <consortium name="EnsemblMetazoa"/>
        </authorList>
    </citation>
    <scope>IDENTIFICATION</scope>
    <source>
        <strain evidence="2">EBRO</strain>
    </source>
</reference>
<evidence type="ECO:0000313" key="2">
    <source>
        <dbReference type="EnsemblMetazoa" id="AATE001613-PA.1"/>
    </source>
</evidence>
<dbReference type="Pfam" id="PF05327">
    <property type="entry name" value="RRN3"/>
    <property type="match status" value="1"/>
</dbReference>
<dbReference type="EnsemblMetazoa" id="AATE001613-RA">
    <property type="protein sequence ID" value="AATE001613-PA.1"/>
    <property type="gene ID" value="AATE001613"/>
</dbReference>
<name>A0A182ILW1_ANOAO</name>
<evidence type="ECO:0000256" key="1">
    <source>
        <dbReference type="ARBA" id="ARBA00010098"/>
    </source>
</evidence>
<proteinExistence type="inferred from homology"/>
<dbReference type="PANTHER" id="PTHR12790:SF0">
    <property type="entry name" value="RNA POLYMERASE I-SPECIFIC TRANSCRIPTION INITIATION FACTOR RRN3-RELATED"/>
    <property type="match status" value="1"/>
</dbReference>
<dbReference type="AlphaFoldDB" id="A0A182ILW1"/>
<dbReference type="PANTHER" id="PTHR12790">
    <property type="entry name" value="TRANSCRIPTION INITIATION FACTOR IA RRN3"/>
    <property type="match status" value="1"/>
</dbReference>
<dbReference type="GO" id="GO:0001181">
    <property type="term" value="F:RNA polymerase I general transcription initiation factor activity"/>
    <property type="evidence" value="ECO:0007669"/>
    <property type="project" value="InterPro"/>
</dbReference>
<dbReference type="STRING" id="41427.A0A182ILW1"/>
<organism evidence="2">
    <name type="scientific">Anopheles atroparvus</name>
    <name type="common">European mosquito</name>
    <dbReference type="NCBI Taxonomy" id="41427"/>
    <lineage>
        <taxon>Eukaryota</taxon>
        <taxon>Metazoa</taxon>
        <taxon>Ecdysozoa</taxon>
        <taxon>Arthropoda</taxon>
        <taxon>Hexapoda</taxon>
        <taxon>Insecta</taxon>
        <taxon>Pterygota</taxon>
        <taxon>Neoptera</taxon>
        <taxon>Endopterygota</taxon>
        <taxon>Diptera</taxon>
        <taxon>Nematocera</taxon>
        <taxon>Culicoidea</taxon>
        <taxon>Culicidae</taxon>
        <taxon>Anophelinae</taxon>
        <taxon>Anopheles</taxon>
    </lineage>
</organism>
<dbReference type="GO" id="GO:0001042">
    <property type="term" value="F:RNA polymerase I core binding"/>
    <property type="evidence" value="ECO:0007669"/>
    <property type="project" value="TreeGrafter"/>
</dbReference>
<dbReference type="GO" id="GO:0006361">
    <property type="term" value="P:transcription initiation at RNA polymerase I promoter"/>
    <property type="evidence" value="ECO:0007669"/>
    <property type="project" value="InterPro"/>
</dbReference>